<evidence type="ECO:0000313" key="3">
    <source>
        <dbReference type="Ensembl" id="ENSCCEP00000005136.1"/>
    </source>
</evidence>
<proteinExistence type="predicted"/>
<name>A0A8C0UCE4_CYACU</name>
<dbReference type="Proteomes" id="UP000694410">
    <property type="component" value="Unplaced"/>
</dbReference>
<keyword evidence="4" id="KW-1185">Reference proteome</keyword>
<protein>
    <submittedName>
        <fullName evidence="3">Kelch repeat and BTB domain containing 11</fullName>
    </submittedName>
</protein>
<dbReference type="Ensembl" id="ENSCCET00000008471.1">
    <property type="protein sequence ID" value="ENSCCEP00000005136.1"/>
    <property type="gene ID" value="ENSCCEG00000005644.1"/>
</dbReference>
<dbReference type="PANTHER" id="PTHR45972:SF3">
    <property type="entry name" value="KELCH REPEAT AND BTB DOMAIN-CONTAINING PROTEIN 11"/>
    <property type="match status" value="1"/>
</dbReference>
<dbReference type="PANTHER" id="PTHR45972">
    <property type="entry name" value="BTB_2 DOMAIN-CONTAINING PROTEIN"/>
    <property type="match status" value="1"/>
</dbReference>
<dbReference type="InterPro" id="IPR052310">
    <property type="entry name" value="Kelch/BTB_domain_protein"/>
</dbReference>
<dbReference type="Gene3D" id="2.120.10.80">
    <property type="entry name" value="Kelch-type beta propeller"/>
    <property type="match status" value="1"/>
</dbReference>
<reference evidence="3" key="2">
    <citation type="submission" date="2025-09" db="UniProtKB">
        <authorList>
            <consortium name="Ensembl"/>
        </authorList>
    </citation>
    <scope>IDENTIFICATION</scope>
</reference>
<accession>A0A8C0UCE4</accession>
<evidence type="ECO:0000313" key="4">
    <source>
        <dbReference type="Proteomes" id="UP000694410"/>
    </source>
</evidence>
<keyword evidence="1" id="KW-0880">Kelch repeat</keyword>
<dbReference type="Pfam" id="PF01344">
    <property type="entry name" value="Kelch_1"/>
    <property type="match status" value="2"/>
</dbReference>
<dbReference type="AlphaFoldDB" id="A0A8C0UCE4"/>
<dbReference type="SMART" id="SM00612">
    <property type="entry name" value="Kelch"/>
    <property type="match status" value="3"/>
</dbReference>
<gene>
    <name evidence="3" type="primary">KBTBD11</name>
</gene>
<dbReference type="SUPFAM" id="SSF117281">
    <property type="entry name" value="Kelch motif"/>
    <property type="match status" value="1"/>
</dbReference>
<evidence type="ECO:0000256" key="2">
    <source>
        <dbReference type="ARBA" id="ARBA00022737"/>
    </source>
</evidence>
<dbReference type="InterPro" id="IPR015915">
    <property type="entry name" value="Kelch-typ_b-propeller"/>
</dbReference>
<sequence>WQPAAEPREQSATESLLSCVAGGEARLSDKVFCYNPLTDTWSQVRPLAQPRSQLKLLALDGYLYAVGGECLFTVERYDPRADRWSPVAPLPKGAFAVAHEATTCNGEIYVSGGSLFYRLLKYDPKRDEWKVNLNQPVAKGLSHLFQDHQKGTWKIEMCYTCL</sequence>
<dbReference type="InterPro" id="IPR006652">
    <property type="entry name" value="Kelch_1"/>
</dbReference>
<organism evidence="3 4">
    <name type="scientific">Cyanistes caeruleus</name>
    <name type="common">Eurasian blue tit</name>
    <name type="synonym">Parus caeruleus</name>
    <dbReference type="NCBI Taxonomy" id="156563"/>
    <lineage>
        <taxon>Eukaryota</taxon>
        <taxon>Metazoa</taxon>
        <taxon>Chordata</taxon>
        <taxon>Craniata</taxon>
        <taxon>Vertebrata</taxon>
        <taxon>Euteleostomi</taxon>
        <taxon>Archelosauria</taxon>
        <taxon>Archosauria</taxon>
        <taxon>Dinosauria</taxon>
        <taxon>Saurischia</taxon>
        <taxon>Theropoda</taxon>
        <taxon>Coelurosauria</taxon>
        <taxon>Aves</taxon>
        <taxon>Neognathae</taxon>
        <taxon>Neoaves</taxon>
        <taxon>Telluraves</taxon>
        <taxon>Australaves</taxon>
        <taxon>Passeriformes</taxon>
        <taxon>Paridae</taxon>
        <taxon>Cyanistes</taxon>
    </lineage>
</organism>
<reference evidence="3" key="1">
    <citation type="submission" date="2025-08" db="UniProtKB">
        <authorList>
            <consortium name="Ensembl"/>
        </authorList>
    </citation>
    <scope>IDENTIFICATION</scope>
</reference>
<keyword evidence="2" id="KW-0677">Repeat</keyword>
<evidence type="ECO:0000256" key="1">
    <source>
        <dbReference type="ARBA" id="ARBA00022441"/>
    </source>
</evidence>